<dbReference type="InterPro" id="IPR001077">
    <property type="entry name" value="COMT_C"/>
</dbReference>
<dbReference type="AlphaFoldDB" id="A0AAV3XIT8"/>
<dbReference type="InterPro" id="IPR029063">
    <property type="entry name" value="SAM-dependent_MTases_sf"/>
</dbReference>
<dbReference type="InterPro" id="IPR036388">
    <property type="entry name" value="WH-like_DNA-bd_sf"/>
</dbReference>
<sequence length="354" mass="39453">MNCQNSQPVISQSANTQLASDFSSQMVFLQMKYGSWIFQSIYAAAKLGIADLLKDGSRSCEDLASATLTHERSLYRLLRGLASMKVFEETEPGYFTLTPLANYLRSDVPDSLKARVIMNGEEQYRAWGEIMYSIQTGKSAFEHLYGMNLLDYYAQNPEAGKNFNQAMTRSSTIQNPGIVLDYDFSDVQTLVDVGGGQGKLLTDILKAYPKMKGILFDQPEAIKGAKSLIEQAGILDRCELIAGNFFESVPAGGDAYILKYVIHDWDDERAIAILKRCYEAMPEHGKLLLVEQVIPSGNQPSFSKMLDLQMLVLCPGGCERTEAEYRILMEKSKFQPIKIVPTQTSLSVIEGVRV</sequence>
<keyword evidence="2" id="KW-0808">Transferase</keyword>
<dbReference type="InterPro" id="IPR012967">
    <property type="entry name" value="COMT_dimerisation"/>
</dbReference>
<dbReference type="PIRSF" id="PIRSF005739">
    <property type="entry name" value="O-mtase"/>
    <property type="match status" value="1"/>
</dbReference>
<dbReference type="GO" id="GO:0008171">
    <property type="term" value="F:O-methyltransferase activity"/>
    <property type="evidence" value="ECO:0007669"/>
    <property type="project" value="InterPro"/>
</dbReference>
<dbReference type="PROSITE" id="PS51683">
    <property type="entry name" value="SAM_OMT_II"/>
    <property type="match status" value="1"/>
</dbReference>
<protein>
    <submittedName>
        <fullName evidence="7">O-methyltransferase family 2</fullName>
    </submittedName>
</protein>
<feature type="active site" description="Proton acceptor" evidence="4">
    <location>
        <position position="263"/>
    </location>
</feature>
<feature type="domain" description="O-methyltransferase C-terminal" evidence="5">
    <location>
        <begin position="127"/>
        <end position="334"/>
    </location>
</feature>
<dbReference type="PANTHER" id="PTHR43712">
    <property type="entry name" value="PUTATIVE (AFU_ORTHOLOGUE AFUA_4G14580)-RELATED"/>
    <property type="match status" value="1"/>
</dbReference>
<keyword evidence="8" id="KW-1185">Reference proteome</keyword>
<name>A0AAV3XIT8_9CYAN</name>
<evidence type="ECO:0000256" key="3">
    <source>
        <dbReference type="ARBA" id="ARBA00022691"/>
    </source>
</evidence>
<evidence type="ECO:0000259" key="5">
    <source>
        <dbReference type="Pfam" id="PF00891"/>
    </source>
</evidence>
<dbReference type="Pfam" id="PF00891">
    <property type="entry name" value="Methyltransf_2"/>
    <property type="match status" value="1"/>
</dbReference>
<keyword evidence="3" id="KW-0949">S-adenosyl-L-methionine</keyword>
<evidence type="ECO:0000313" key="8">
    <source>
        <dbReference type="Proteomes" id="UP001050975"/>
    </source>
</evidence>
<evidence type="ECO:0000256" key="2">
    <source>
        <dbReference type="ARBA" id="ARBA00022679"/>
    </source>
</evidence>
<evidence type="ECO:0000256" key="1">
    <source>
        <dbReference type="ARBA" id="ARBA00022603"/>
    </source>
</evidence>
<dbReference type="Gene3D" id="1.10.10.10">
    <property type="entry name" value="Winged helix-like DNA-binding domain superfamily/Winged helix DNA-binding domain"/>
    <property type="match status" value="1"/>
</dbReference>
<organism evidence="7 8">
    <name type="scientific">Microseira wollei NIES-4236</name>
    <dbReference type="NCBI Taxonomy" id="2530354"/>
    <lineage>
        <taxon>Bacteria</taxon>
        <taxon>Bacillati</taxon>
        <taxon>Cyanobacteriota</taxon>
        <taxon>Cyanophyceae</taxon>
        <taxon>Oscillatoriophycideae</taxon>
        <taxon>Aerosakkonematales</taxon>
        <taxon>Aerosakkonemataceae</taxon>
        <taxon>Microseira</taxon>
    </lineage>
</organism>
<comment type="caution">
    <text evidence="7">The sequence shown here is derived from an EMBL/GenBank/DDBJ whole genome shotgun (WGS) entry which is preliminary data.</text>
</comment>
<dbReference type="GO" id="GO:0046983">
    <property type="term" value="F:protein dimerization activity"/>
    <property type="evidence" value="ECO:0007669"/>
    <property type="project" value="InterPro"/>
</dbReference>
<accession>A0AAV3XIT8</accession>
<reference evidence="7" key="1">
    <citation type="submission" date="2019-10" db="EMBL/GenBank/DDBJ databases">
        <title>Draft genome sequece of Microseira wollei NIES-4236.</title>
        <authorList>
            <person name="Yamaguchi H."/>
            <person name="Suzuki S."/>
            <person name="Kawachi M."/>
        </authorList>
    </citation>
    <scope>NUCLEOTIDE SEQUENCE</scope>
    <source>
        <strain evidence="7">NIES-4236</strain>
    </source>
</reference>
<proteinExistence type="predicted"/>
<dbReference type="Proteomes" id="UP001050975">
    <property type="component" value="Unassembled WGS sequence"/>
</dbReference>
<dbReference type="RefSeq" id="WP_226584686.1">
    <property type="nucleotide sequence ID" value="NZ_BLAY01000064.1"/>
</dbReference>
<evidence type="ECO:0000256" key="4">
    <source>
        <dbReference type="PIRSR" id="PIRSR005739-1"/>
    </source>
</evidence>
<evidence type="ECO:0000313" key="7">
    <source>
        <dbReference type="EMBL" id="GET39372.1"/>
    </source>
</evidence>
<dbReference type="InterPro" id="IPR016461">
    <property type="entry name" value="COMT-like"/>
</dbReference>
<gene>
    <name evidence="7" type="ORF">MiSe_41410</name>
</gene>
<evidence type="ECO:0000259" key="6">
    <source>
        <dbReference type="Pfam" id="PF08100"/>
    </source>
</evidence>
<dbReference type="PANTHER" id="PTHR43712:SF2">
    <property type="entry name" value="O-METHYLTRANSFERASE CICE"/>
    <property type="match status" value="1"/>
</dbReference>
<keyword evidence="1" id="KW-0489">Methyltransferase</keyword>
<dbReference type="SUPFAM" id="SSF46785">
    <property type="entry name" value="Winged helix' DNA-binding domain"/>
    <property type="match status" value="1"/>
</dbReference>
<dbReference type="Pfam" id="PF08100">
    <property type="entry name" value="Dimerisation"/>
    <property type="match status" value="1"/>
</dbReference>
<dbReference type="InterPro" id="IPR036390">
    <property type="entry name" value="WH_DNA-bd_sf"/>
</dbReference>
<feature type="domain" description="O-methyltransferase dimerisation" evidence="6">
    <location>
        <begin position="33"/>
        <end position="104"/>
    </location>
</feature>
<dbReference type="EMBL" id="BLAY01000064">
    <property type="protein sequence ID" value="GET39372.1"/>
    <property type="molecule type" value="Genomic_DNA"/>
</dbReference>
<dbReference type="SUPFAM" id="SSF53335">
    <property type="entry name" value="S-adenosyl-L-methionine-dependent methyltransferases"/>
    <property type="match status" value="1"/>
</dbReference>
<dbReference type="Gene3D" id="3.40.50.150">
    <property type="entry name" value="Vaccinia Virus protein VP39"/>
    <property type="match status" value="1"/>
</dbReference>
<dbReference type="GO" id="GO:0032259">
    <property type="term" value="P:methylation"/>
    <property type="evidence" value="ECO:0007669"/>
    <property type="project" value="UniProtKB-KW"/>
</dbReference>
<dbReference type="Gene3D" id="1.10.287.1350">
    <property type="match status" value="1"/>
</dbReference>